<dbReference type="CDD" id="cd01335">
    <property type="entry name" value="Radical_SAM"/>
    <property type="match status" value="1"/>
</dbReference>
<evidence type="ECO:0000256" key="2">
    <source>
        <dbReference type="ARBA" id="ARBA00009777"/>
    </source>
</evidence>
<keyword evidence="3" id="KW-0004">4Fe-4S</keyword>
<keyword evidence="7" id="KW-0408">Iron</keyword>
<dbReference type="InterPro" id="IPR013785">
    <property type="entry name" value="Aldolase_TIM"/>
</dbReference>
<dbReference type="InterPro" id="IPR040074">
    <property type="entry name" value="BssD/PflA/YjjW"/>
</dbReference>
<dbReference type="NCBIfam" id="TIGR02494">
    <property type="entry name" value="PFLE_PFLC"/>
    <property type="match status" value="1"/>
</dbReference>
<keyword evidence="10" id="KW-0456">Lyase</keyword>
<dbReference type="GO" id="GO:0016829">
    <property type="term" value="F:lyase activity"/>
    <property type="evidence" value="ECO:0007669"/>
    <property type="project" value="UniProtKB-KW"/>
</dbReference>
<evidence type="ECO:0000256" key="8">
    <source>
        <dbReference type="ARBA" id="ARBA00023014"/>
    </source>
</evidence>
<evidence type="ECO:0000256" key="7">
    <source>
        <dbReference type="ARBA" id="ARBA00023004"/>
    </source>
</evidence>
<dbReference type="EMBL" id="SNYQ01000009">
    <property type="protein sequence ID" value="TDQ56638.1"/>
    <property type="molecule type" value="Genomic_DNA"/>
</dbReference>
<dbReference type="Proteomes" id="UP000295657">
    <property type="component" value="Unassembled WGS sequence"/>
</dbReference>
<evidence type="ECO:0000256" key="3">
    <source>
        <dbReference type="ARBA" id="ARBA00022485"/>
    </source>
</evidence>
<dbReference type="SUPFAM" id="SSF102114">
    <property type="entry name" value="Radical SAM enzymes"/>
    <property type="match status" value="1"/>
</dbReference>
<feature type="domain" description="Radical SAM core" evidence="9">
    <location>
        <begin position="11"/>
        <end position="298"/>
    </location>
</feature>
<evidence type="ECO:0000259" key="9">
    <source>
        <dbReference type="PROSITE" id="PS51918"/>
    </source>
</evidence>
<dbReference type="InterPro" id="IPR034457">
    <property type="entry name" value="Organic_radical-activating"/>
</dbReference>
<keyword evidence="11" id="KW-1185">Reference proteome</keyword>
<keyword evidence="5" id="KW-0479">Metal-binding</keyword>
<dbReference type="PROSITE" id="PS01087">
    <property type="entry name" value="RADICAL_ACTIVATING"/>
    <property type="match status" value="1"/>
</dbReference>
<dbReference type="Gene3D" id="3.20.20.70">
    <property type="entry name" value="Aldolase class I"/>
    <property type="match status" value="1"/>
</dbReference>
<sequence length="300" mass="34502">MIFNIQRYSTHDGPGIRSVIFFKGCSLSCRWCQNPESESRNYELLFDDRLCLQDCRLCTNNFPHIFYKENNNLRINRDIISNEEYIALKNFCPSTALSLCGEEKSPDQIMREIHKDRAFYLRSGGGVTLSGGEPFMQPELALELLRRCREVGYHTAVETCLHTSWKQISPALPYLNLILADLKHTEADIFRQWTGGSLKRILDNYRRLSAESEADIIVRIPLIPQFNADKATITTMVDFVAHETKAKEIHFLPYHKLGMNKYKLLNIAYLAPQTPLEDIELLAFAQQYAQQQHLTPILGG</sequence>
<dbReference type="GO" id="GO:0051539">
    <property type="term" value="F:4 iron, 4 sulfur cluster binding"/>
    <property type="evidence" value="ECO:0007669"/>
    <property type="project" value="UniProtKB-KW"/>
</dbReference>
<dbReference type="PANTHER" id="PTHR30352">
    <property type="entry name" value="PYRUVATE FORMATE-LYASE-ACTIVATING ENZYME"/>
    <property type="match status" value="1"/>
</dbReference>
<dbReference type="PIRSF" id="PIRSF000371">
    <property type="entry name" value="PFL_act_enz"/>
    <property type="match status" value="1"/>
</dbReference>
<reference evidence="10 11" key="1">
    <citation type="submission" date="2019-03" db="EMBL/GenBank/DDBJ databases">
        <title>Genomic Encyclopedia of Type Strains, Phase IV (KMG-IV): sequencing the most valuable type-strain genomes for metagenomic binning, comparative biology and taxonomic classification.</title>
        <authorList>
            <person name="Goeker M."/>
        </authorList>
    </citation>
    <scope>NUCLEOTIDE SEQUENCE [LARGE SCALE GENOMIC DNA]</scope>
    <source>
        <strain evidence="10 11">DSM 28403</strain>
    </source>
</reference>
<name>A0A4R6VAA2_9PAST</name>
<keyword evidence="10" id="KW-0670">Pyruvate</keyword>
<proteinExistence type="inferred from homology"/>
<dbReference type="SFLD" id="SFLDS00029">
    <property type="entry name" value="Radical_SAM"/>
    <property type="match status" value="1"/>
</dbReference>
<dbReference type="SFLD" id="SFLDG01118">
    <property type="entry name" value="activating_enzymes__group_2"/>
    <property type="match status" value="1"/>
</dbReference>
<dbReference type="GO" id="GO:0046872">
    <property type="term" value="F:metal ion binding"/>
    <property type="evidence" value="ECO:0007669"/>
    <property type="project" value="UniProtKB-KW"/>
</dbReference>
<dbReference type="PROSITE" id="PS51918">
    <property type="entry name" value="RADICAL_SAM"/>
    <property type="match status" value="1"/>
</dbReference>
<organism evidence="10 11">
    <name type="scientific">Mesocricetibacter intestinalis</name>
    <dbReference type="NCBI Taxonomy" id="1521930"/>
    <lineage>
        <taxon>Bacteria</taxon>
        <taxon>Pseudomonadati</taxon>
        <taxon>Pseudomonadota</taxon>
        <taxon>Gammaproteobacteria</taxon>
        <taxon>Pasteurellales</taxon>
        <taxon>Pasteurellaceae</taxon>
        <taxon>Mesocricetibacter</taxon>
    </lineage>
</organism>
<keyword evidence="8" id="KW-0411">Iron-sulfur</keyword>
<dbReference type="OrthoDB" id="9782387at2"/>
<keyword evidence="6" id="KW-0560">Oxidoreductase</keyword>
<evidence type="ECO:0000256" key="1">
    <source>
        <dbReference type="ARBA" id="ARBA00001966"/>
    </source>
</evidence>
<dbReference type="InterPro" id="IPR007197">
    <property type="entry name" value="rSAM"/>
</dbReference>
<accession>A0A4R6VAA2</accession>
<dbReference type="InterPro" id="IPR012839">
    <property type="entry name" value="Organic_radical_activase"/>
</dbReference>
<dbReference type="GO" id="GO:0016491">
    <property type="term" value="F:oxidoreductase activity"/>
    <property type="evidence" value="ECO:0007669"/>
    <property type="project" value="UniProtKB-KW"/>
</dbReference>
<dbReference type="Pfam" id="PF13353">
    <property type="entry name" value="Fer4_12"/>
    <property type="match status" value="1"/>
</dbReference>
<gene>
    <name evidence="10" type="ORF">EDC45_1848</name>
</gene>
<dbReference type="InterPro" id="IPR001989">
    <property type="entry name" value="Radical_activat_CS"/>
</dbReference>
<evidence type="ECO:0000313" key="11">
    <source>
        <dbReference type="Proteomes" id="UP000295657"/>
    </source>
</evidence>
<dbReference type="PANTHER" id="PTHR30352:SF14">
    <property type="entry name" value="PYRUVATE FORMATE-LYASE 3-ACTIVATING ENZYME-RELATED"/>
    <property type="match status" value="1"/>
</dbReference>
<dbReference type="InterPro" id="IPR058240">
    <property type="entry name" value="rSAM_sf"/>
</dbReference>
<evidence type="ECO:0000313" key="10">
    <source>
        <dbReference type="EMBL" id="TDQ56638.1"/>
    </source>
</evidence>
<protein>
    <submittedName>
        <fullName evidence="10">Pyruvate formate lyase activating enzyme</fullName>
    </submittedName>
</protein>
<evidence type="ECO:0000256" key="6">
    <source>
        <dbReference type="ARBA" id="ARBA00023002"/>
    </source>
</evidence>
<comment type="cofactor">
    <cofactor evidence="1">
        <name>[4Fe-4S] cluster</name>
        <dbReference type="ChEBI" id="CHEBI:49883"/>
    </cofactor>
</comment>
<comment type="caution">
    <text evidence="10">The sequence shown here is derived from an EMBL/GenBank/DDBJ whole genome shotgun (WGS) entry which is preliminary data.</text>
</comment>
<comment type="similarity">
    <text evidence="2">Belongs to the organic radical-activating enzymes family.</text>
</comment>
<dbReference type="SFLD" id="SFLDG01066">
    <property type="entry name" value="organic_radical-activating_enz"/>
    <property type="match status" value="1"/>
</dbReference>
<evidence type="ECO:0000256" key="5">
    <source>
        <dbReference type="ARBA" id="ARBA00022723"/>
    </source>
</evidence>
<dbReference type="AlphaFoldDB" id="A0A4R6VAA2"/>
<keyword evidence="4" id="KW-0949">S-adenosyl-L-methionine</keyword>
<evidence type="ECO:0000256" key="4">
    <source>
        <dbReference type="ARBA" id="ARBA00022691"/>
    </source>
</evidence>
<dbReference type="RefSeq" id="WP_133545671.1">
    <property type="nucleotide sequence ID" value="NZ_SNYQ01000009.1"/>
</dbReference>